<evidence type="ECO:0000313" key="1">
    <source>
        <dbReference type="EMBL" id="MXQ08885.1"/>
    </source>
</evidence>
<protein>
    <recommendedName>
        <fullName evidence="3">Glycosyl transferase family 2</fullName>
    </recommendedName>
</protein>
<dbReference type="AlphaFoldDB" id="A0A7C9ITL6"/>
<sequence length="288" mass="33019">MRFSALSEAMKDKAVRAAKGPVAVIIAEDDVEVGTTVRHHAFQGFRAIFLVAPPELELSAPVAEMVTRIDHPTRAPDATPTIVNAFARALPEKTWLYYCYNAEYLFYPFAESRTVSEMLAYHAEERRFSMLTYVIDVYAGDLREHDDAVSLEDAHLDRSGYYALARHDAAGEPIDRQLDFFGGLRWRFEEHIDETRRRIDRIAIVRTGAGLVLKADHTWSDPELNTYSCPWHHNLTAAIVSFRTAKALRTNPSSRFEIDTFRWHSSVEFEWHSQQLLDLGLMEPGQWF</sequence>
<comment type="caution">
    <text evidence="1">The sequence shown here is derived from an EMBL/GenBank/DDBJ whole genome shotgun (WGS) entry which is preliminary data.</text>
</comment>
<keyword evidence="2" id="KW-1185">Reference proteome</keyword>
<proteinExistence type="predicted"/>
<gene>
    <name evidence="1" type="ORF">GQ651_13585</name>
</gene>
<name>A0A7C9ITL6_9RHOB</name>
<reference evidence="1 2" key="2">
    <citation type="submission" date="2020-03" db="EMBL/GenBank/DDBJ databases">
        <title>Kangsaoukella pontilimi gen. nov., sp. nov., a new member of the family Rhodobacteraceae isolated from a tidal mudflat.</title>
        <authorList>
            <person name="Kim I.S."/>
        </authorList>
    </citation>
    <scope>NUCLEOTIDE SEQUENCE [LARGE SCALE GENOMIC DNA]</scope>
    <source>
        <strain evidence="1 2">GH1-50</strain>
    </source>
</reference>
<dbReference type="EMBL" id="WUPT01000002">
    <property type="protein sequence ID" value="MXQ08885.1"/>
    <property type="molecule type" value="Genomic_DNA"/>
</dbReference>
<reference evidence="1 2" key="1">
    <citation type="submission" date="2019-12" db="EMBL/GenBank/DDBJ databases">
        <authorList>
            <person name="Lee S.D."/>
        </authorList>
    </citation>
    <scope>NUCLEOTIDE SEQUENCE [LARGE SCALE GENOMIC DNA]</scope>
    <source>
        <strain evidence="1 2">GH1-50</strain>
    </source>
</reference>
<accession>A0A7C9ITL6</accession>
<dbReference type="RefSeq" id="WP_160764777.1">
    <property type="nucleotide sequence ID" value="NZ_WUPT01000002.1"/>
</dbReference>
<dbReference type="Proteomes" id="UP000480350">
    <property type="component" value="Unassembled WGS sequence"/>
</dbReference>
<evidence type="ECO:0000313" key="2">
    <source>
        <dbReference type="Proteomes" id="UP000480350"/>
    </source>
</evidence>
<evidence type="ECO:0008006" key="3">
    <source>
        <dbReference type="Google" id="ProtNLM"/>
    </source>
</evidence>
<organism evidence="1 2">
    <name type="scientific">Kangsaoukella pontilimi</name>
    <dbReference type="NCBI Taxonomy" id="2691042"/>
    <lineage>
        <taxon>Bacteria</taxon>
        <taxon>Pseudomonadati</taxon>
        <taxon>Pseudomonadota</taxon>
        <taxon>Alphaproteobacteria</taxon>
        <taxon>Rhodobacterales</taxon>
        <taxon>Paracoccaceae</taxon>
        <taxon>Kangsaoukella</taxon>
    </lineage>
</organism>